<gene>
    <name evidence="2" type="primary">tviC</name>
    <name evidence="2" type="ORF">F0238_14725</name>
</gene>
<dbReference type="Gene3D" id="3.40.50.720">
    <property type="entry name" value="NAD(P)-binding Rossmann-like Domain"/>
    <property type="match status" value="1"/>
</dbReference>
<protein>
    <submittedName>
        <fullName evidence="2">Vi polysaccharide biosynthesis UDP-N-acetylglucosaminuronic acid C-4 epimerase TviC</fullName>
    </submittedName>
</protein>
<dbReference type="InterPro" id="IPR050177">
    <property type="entry name" value="Lipid_A_modif_metabolic_enz"/>
</dbReference>
<dbReference type="PRINTS" id="PR01713">
    <property type="entry name" value="NUCEPIMERASE"/>
</dbReference>
<dbReference type="EMBL" id="VTXP01000007">
    <property type="protein sequence ID" value="NOJ23989.1"/>
    <property type="molecule type" value="Genomic_DNA"/>
</dbReference>
<dbReference type="RefSeq" id="WP_171353049.1">
    <property type="nucleotide sequence ID" value="NZ_VTXP01000007.1"/>
</dbReference>
<dbReference type="SUPFAM" id="SSF51735">
    <property type="entry name" value="NAD(P)-binding Rossmann-fold domains"/>
    <property type="match status" value="1"/>
</dbReference>
<proteinExistence type="predicted"/>
<dbReference type="Gene3D" id="3.90.25.10">
    <property type="entry name" value="UDP-galactose 4-epimerase, domain 1"/>
    <property type="match status" value="1"/>
</dbReference>
<dbReference type="Pfam" id="PF01370">
    <property type="entry name" value="Epimerase"/>
    <property type="match status" value="1"/>
</dbReference>
<feature type="domain" description="NAD-dependent epimerase/dehydratase" evidence="1">
    <location>
        <begin position="18"/>
        <end position="263"/>
    </location>
</feature>
<dbReference type="PANTHER" id="PTHR43245">
    <property type="entry name" value="BIFUNCTIONAL POLYMYXIN RESISTANCE PROTEIN ARNA"/>
    <property type="match status" value="1"/>
</dbReference>
<dbReference type="InterPro" id="IPR001509">
    <property type="entry name" value="Epimerase_deHydtase"/>
</dbReference>
<evidence type="ECO:0000259" key="1">
    <source>
        <dbReference type="Pfam" id="PF01370"/>
    </source>
</evidence>
<dbReference type="PANTHER" id="PTHR43245:SF13">
    <property type="entry name" value="UDP-D-APIOSE_UDP-D-XYLOSE SYNTHASE 2"/>
    <property type="match status" value="1"/>
</dbReference>
<dbReference type="Proteomes" id="UP000576645">
    <property type="component" value="Unassembled WGS sequence"/>
</dbReference>
<reference evidence="2 3" key="1">
    <citation type="submission" date="2019-09" db="EMBL/GenBank/DDBJ databases">
        <title>Draft genome sequencing and comparative genomics of hatchery-associated Vibrios.</title>
        <authorList>
            <person name="Kehlet-Delgado H."/>
            <person name="Mueller R.S."/>
        </authorList>
    </citation>
    <scope>NUCLEOTIDE SEQUENCE [LARGE SCALE GENOMIC DNA]</scope>
    <source>
        <strain evidence="2 3">09-121-3</strain>
    </source>
</reference>
<evidence type="ECO:0000313" key="3">
    <source>
        <dbReference type="Proteomes" id="UP000576645"/>
    </source>
</evidence>
<dbReference type="CDD" id="cd05256">
    <property type="entry name" value="UDP_AE_SDR_e"/>
    <property type="match status" value="1"/>
</dbReference>
<evidence type="ECO:0000313" key="2">
    <source>
        <dbReference type="EMBL" id="NOJ23989.1"/>
    </source>
</evidence>
<organism evidence="2 3">
    <name type="scientific">Vibrio coralliilyticus</name>
    <dbReference type="NCBI Taxonomy" id="190893"/>
    <lineage>
        <taxon>Bacteria</taxon>
        <taxon>Pseudomonadati</taxon>
        <taxon>Pseudomonadota</taxon>
        <taxon>Gammaproteobacteria</taxon>
        <taxon>Vibrionales</taxon>
        <taxon>Vibrionaceae</taxon>
        <taxon>Vibrio</taxon>
    </lineage>
</organism>
<comment type="caution">
    <text evidence="2">The sequence shown here is derived from an EMBL/GenBank/DDBJ whole genome shotgun (WGS) entry which is preliminary data.</text>
</comment>
<name>A0AAP6ZLF2_9VIBR</name>
<dbReference type="AlphaFoldDB" id="A0AAP6ZLF2"/>
<accession>A0AAP6ZLF2</accession>
<sequence length="340" mass="38023">MTKYEQIQHELLESPRTWLVTGVAGFIGSNLLEKLLKLNQTVVGLDNFATGHQHNLEEVKSLVTESQWEGFRFVEGDIRDKAVCDEAVKDVDYVLHQAALGSVPRSIADPITTNAVNITGFLNMLDAAKEAKVKSFTYAASSSTYGDHPALPKIEENIGNPLSPYAVTKYVNELYANVYARTYGFKTIGLRYFNVFGRRQDPEGAYAAVIPKWTASMIKGEDVFINGDGETSRDFCYIDNVVQMNLLSATANDDVKDEVYNVALGDRTTLNELYKSIQCALNKIGLQLTVKPIYRNFRVGDVRHSQADITKAKDYLGYTPEFKVLDGLNIAMPWYKRFVG</sequence>
<dbReference type="InterPro" id="IPR036291">
    <property type="entry name" value="NAD(P)-bd_dom_sf"/>
</dbReference>